<gene>
    <name evidence="15" type="ORF">SAMN05421748_101765</name>
</gene>
<dbReference type="GO" id="GO:0030295">
    <property type="term" value="F:protein kinase activator activity"/>
    <property type="evidence" value="ECO:0007669"/>
    <property type="project" value="TreeGrafter"/>
</dbReference>
<feature type="transmembrane region" description="Helical" evidence="13">
    <location>
        <begin position="302"/>
        <end position="326"/>
    </location>
</feature>
<dbReference type="InterPro" id="IPR004358">
    <property type="entry name" value="Sig_transdc_His_kin-like_C"/>
</dbReference>
<dbReference type="SUPFAM" id="SSF55874">
    <property type="entry name" value="ATPase domain of HSP90 chaperone/DNA topoisomerase II/histidine kinase"/>
    <property type="match status" value="1"/>
</dbReference>
<dbReference type="Proteomes" id="UP000219612">
    <property type="component" value="Unassembled WGS sequence"/>
</dbReference>
<dbReference type="RefSeq" id="WP_097318017.1">
    <property type="nucleotide sequence ID" value="NZ_OBDY01000001.1"/>
</dbReference>
<keyword evidence="8 13" id="KW-1133">Transmembrane helix</keyword>
<keyword evidence="5" id="KW-0808">Transferase</keyword>
<organism evidence="15 16">
    <name type="scientific">Paractinoplanes atraurantiacus</name>
    <dbReference type="NCBI Taxonomy" id="1036182"/>
    <lineage>
        <taxon>Bacteria</taxon>
        <taxon>Bacillati</taxon>
        <taxon>Actinomycetota</taxon>
        <taxon>Actinomycetes</taxon>
        <taxon>Micromonosporales</taxon>
        <taxon>Micromonosporaceae</taxon>
        <taxon>Paractinoplanes</taxon>
    </lineage>
</organism>
<dbReference type="InterPro" id="IPR036890">
    <property type="entry name" value="HATPase_C_sf"/>
</dbReference>
<dbReference type="SMART" id="SM00387">
    <property type="entry name" value="HATPase_c"/>
    <property type="match status" value="1"/>
</dbReference>
<evidence type="ECO:0000313" key="16">
    <source>
        <dbReference type="Proteomes" id="UP000219612"/>
    </source>
</evidence>
<dbReference type="GO" id="GO:0000155">
    <property type="term" value="F:phosphorelay sensor kinase activity"/>
    <property type="evidence" value="ECO:0007669"/>
    <property type="project" value="InterPro"/>
</dbReference>
<evidence type="ECO:0000256" key="12">
    <source>
        <dbReference type="SAM" id="Coils"/>
    </source>
</evidence>
<evidence type="ECO:0000256" key="9">
    <source>
        <dbReference type="ARBA" id="ARBA00023012"/>
    </source>
</evidence>
<name>A0A285F5G3_9ACTN</name>
<dbReference type="Gene3D" id="1.10.287.130">
    <property type="match status" value="1"/>
</dbReference>
<reference evidence="15 16" key="1">
    <citation type="submission" date="2017-09" db="EMBL/GenBank/DDBJ databases">
        <authorList>
            <person name="Ehlers B."/>
            <person name="Leendertz F.H."/>
        </authorList>
    </citation>
    <scope>NUCLEOTIDE SEQUENCE [LARGE SCALE GENOMIC DNA]</scope>
    <source>
        <strain evidence="15 16">CGMCC 4.6857</strain>
    </source>
</reference>
<dbReference type="SUPFAM" id="SSF47384">
    <property type="entry name" value="Homodimeric domain of signal transducing histidine kinase"/>
    <property type="match status" value="1"/>
</dbReference>
<dbReference type="EC" id="2.7.13.3" evidence="3"/>
<dbReference type="Pfam" id="PF00512">
    <property type="entry name" value="HisKA"/>
    <property type="match status" value="1"/>
</dbReference>
<dbReference type="Pfam" id="PF03924">
    <property type="entry name" value="CHASE"/>
    <property type="match status" value="1"/>
</dbReference>
<dbReference type="InterPro" id="IPR003661">
    <property type="entry name" value="HisK_dim/P_dom"/>
</dbReference>
<dbReference type="PRINTS" id="PR00344">
    <property type="entry name" value="BCTRLSENSOR"/>
</dbReference>
<evidence type="ECO:0000256" key="7">
    <source>
        <dbReference type="ARBA" id="ARBA00022777"/>
    </source>
</evidence>
<evidence type="ECO:0000256" key="13">
    <source>
        <dbReference type="SAM" id="Phobius"/>
    </source>
</evidence>
<comment type="subcellular location">
    <subcellularLocation>
        <location evidence="2">Cell membrane</location>
    </subcellularLocation>
</comment>
<dbReference type="FunFam" id="3.30.565.10:FF:000006">
    <property type="entry name" value="Sensor histidine kinase WalK"/>
    <property type="match status" value="1"/>
</dbReference>
<dbReference type="EMBL" id="OBDY01000001">
    <property type="protein sequence ID" value="SNY06560.1"/>
    <property type="molecule type" value="Genomic_DNA"/>
</dbReference>
<keyword evidence="9" id="KW-0902">Two-component regulatory system</keyword>
<evidence type="ECO:0000256" key="11">
    <source>
        <dbReference type="ARBA" id="ARBA00039401"/>
    </source>
</evidence>
<evidence type="ECO:0000313" key="15">
    <source>
        <dbReference type="EMBL" id="SNY06560.1"/>
    </source>
</evidence>
<dbReference type="InterPro" id="IPR005467">
    <property type="entry name" value="His_kinase_dom"/>
</dbReference>
<evidence type="ECO:0000256" key="5">
    <source>
        <dbReference type="ARBA" id="ARBA00022679"/>
    </source>
</evidence>
<keyword evidence="7 15" id="KW-0418">Kinase</keyword>
<dbReference type="AlphaFoldDB" id="A0A285F5G3"/>
<feature type="domain" description="Histidine kinase" evidence="14">
    <location>
        <begin position="370"/>
        <end position="584"/>
    </location>
</feature>
<feature type="coiled-coil region" evidence="12">
    <location>
        <begin position="329"/>
        <end position="363"/>
    </location>
</feature>
<dbReference type="OrthoDB" id="5241402at2"/>
<dbReference type="PANTHER" id="PTHR42878:SF15">
    <property type="entry name" value="BACTERIOPHYTOCHROME"/>
    <property type="match status" value="1"/>
</dbReference>
<dbReference type="InterPro" id="IPR003594">
    <property type="entry name" value="HATPase_dom"/>
</dbReference>
<dbReference type="Gene3D" id="3.30.565.10">
    <property type="entry name" value="Histidine kinase-like ATPase, C-terminal domain"/>
    <property type="match status" value="1"/>
</dbReference>
<dbReference type="CDD" id="cd00082">
    <property type="entry name" value="HisKA"/>
    <property type="match status" value="1"/>
</dbReference>
<evidence type="ECO:0000256" key="6">
    <source>
        <dbReference type="ARBA" id="ARBA00022692"/>
    </source>
</evidence>
<keyword evidence="4" id="KW-0597">Phosphoprotein</keyword>
<dbReference type="GO" id="GO:0000156">
    <property type="term" value="F:phosphorelay response regulator activity"/>
    <property type="evidence" value="ECO:0007669"/>
    <property type="project" value="TreeGrafter"/>
</dbReference>
<proteinExistence type="predicted"/>
<accession>A0A285F5G3</accession>
<keyword evidence="16" id="KW-1185">Reference proteome</keyword>
<evidence type="ECO:0000256" key="10">
    <source>
        <dbReference type="ARBA" id="ARBA00023136"/>
    </source>
</evidence>
<dbReference type="GO" id="GO:0005886">
    <property type="term" value="C:plasma membrane"/>
    <property type="evidence" value="ECO:0007669"/>
    <property type="project" value="UniProtKB-SubCell"/>
</dbReference>
<evidence type="ECO:0000256" key="2">
    <source>
        <dbReference type="ARBA" id="ARBA00004236"/>
    </source>
</evidence>
<dbReference type="Pfam" id="PF02518">
    <property type="entry name" value="HATPase_c"/>
    <property type="match status" value="1"/>
</dbReference>
<evidence type="ECO:0000256" key="3">
    <source>
        <dbReference type="ARBA" id="ARBA00012438"/>
    </source>
</evidence>
<keyword evidence="10 13" id="KW-0472">Membrane</keyword>
<dbReference type="PANTHER" id="PTHR42878">
    <property type="entry name" value="TWO-COMPONENT HISTIDINE KINASE"/>
    <property type="match status" value="1"/>
</dbReference>
<protein>
    <recommendedName>
        <fullName evidence="11">Sensor-like histidine kinase SenX3</fullName>
        <ecNumber evidence="3">2.7.13.3</ecNumber>
    </recommendedName>
</protein>
<dbReference type="PROSITE" id="PS50109">
    <property type="entry name" value="HIS_KIN"/>
    <property type="match status" value="1"/>
</dbReference>
<evidence type="ECO:0000256" key="4">
    <source>
        <dbReference type="ARBA" id="ARBA00022553"/>
    </source>
</evidence>
<dbReference type="InterPro" id="IPR050351">
    <property type="entry name" value="BphY/WalK/GraS-like"/>
</dbReference>
<comment type="catalytic activity">
    <reaction evidence="1">
        <text>ATP + protein L-histidine = ADP + protein N-phospho-L-histidine.</text>
        <dbReference type="EC" id="2.7.13.3"/>
    </reaction>
</comment>
<evidence type="ECO:0000256" key="8">
    <source>
        <dbReference type="ARBA" id="ARBA00022989"/>
    </source>
</evidence>
<dbReference type="SMART" id="SM00388">
    <property type="entry name" value="HisKA"/>
    <property type="match status" value="1"/>
</dbReference>
<dbReference type="CDD" id="cd00075">
    <property type="entry name" value="HATPase"/>
    <property type="match status" value="1"/>
</dbReference>
<keyword evidence="12" id="KW-0175">Coiled coil</keyword>
<evidence type="ECO:0000256" key="1">
    <source>
        <dbReference type="ARBA" id="ARBA00000085"/>
    </source>
</evidence>
<dbReference type="InterPro" id="IPR006189">
    <property type="entry name" value="CHASE_dom"/>
</dbReference>
<sequence length="585" mass="61814">MTAAVGVRRLGRRSGLVVGLVVLLGLLGSGLATYALHSTAKNRSERAFEQRQTVVAQVVMAELIQYGLALSDLSASLGAQAELTADSFGAIAAPINGQRLPGAAEVGYIVSATDGTAAAVQADWRRRGSAGLTLKTGGAGSGEHYFVVLGRSLTGSTATLGLDLRGTAQAVQALRSARTDGGISTSPTFEVPGFADRYFIMTAPVFATQPAAEAGRFRGWIAMTFSGKEFLGPTPGVIGGDQVSIEFADVSSGRPVTIATWKPGARVDDGMPARVVEIPIPQKQWQLTIRPTVRLLPAAEAWLARGAAAIGGVITLLLALLTATVVTSRDRALRRVDQATAELRDDIERREAVEQQLRRREEELVGFAGVVAHDLRSPLANVIGYADLMAGLDDGAMHEKQRRYLSRVQASAGRMRDLIDDLLAYAMADNTTLRTSEVDLNELVDSIVAERLGSAPAGTSIDCAPLPTACGDPSQLRQVLDNLIGNAIKYTPPDRTAEITVSATAQPDGLSRIEVADRGIGIPESQRSEVFNAFTRAEGSESYPGTGLGLAIVQRIIERHHGTVGVDDNPGGGTRFWFTVPTPAS</sequence>
<keyword evidence="6 13" id="KW-0812">Transmembrane</keyword>
<dbReference type="GO" id="GO:0007234">
    <property type="term" value="P:osmosensory signaling via phosphorelay pathway"/>
    <property type="evidence" value="ECO:0007669"/>
    <property type="project" value="TreeGrafter"/>
</dbReference>
<dbReference type="InterPro" id="IPR036097">
    <property type="entry name" value="HisK_dim/P_sf"/>
</dbReference>
<dbReference type="Gene3D" id="3.30.450.350">
    <property type="entry name" value="CHASE domain"/>
    <property type="match status" value="1"/>
</dbReference>
<dbReference type="InterPro" id="IPR042240">
    <property type="entry name" value="CHASE_sf"/>
</dbReference>
<evidence type="ECO:0000259" key="14">
    <source>
        <dbReference type="PROSITE" id="PS50109"/>
    </source>
</evidence>